<name>F9WC92_TRYCI</name>
<keyword evidence="1" id="KW-1133">Transmembrane helix</keyword>
<keyword evidence="3" id="KW-1185">Reference proteome</keyword>
<accession>F9WC92</accession>
<proteinExistence type="predicted"/>
<keyword evidence="1" id="KW-0472">Membrane</keyword>
<organism evidence="2 3">
    <name type="scientific">Trypanosoma congolense (strain IL3000)</name>
    <dbReference type="NCBI Taxonomy" id="1068625"/>
    <lineage>
        <taxon>Eukaryota</taxon>
        <taxon>Discoba</taxon>
        <taxon>Euglenozoa</taxon>
        <taxon>Kinetoplastea</taxon>
        <taxon>Metakinetoplastina</taxon>
        <taxon>Trypanosomatida</taxon>
        <taxon>Trypanosomatidae</taxon>
        <taxon>Trypanosoma</taxon>
        <taxon>Nannomonas</taxon>
    </lineage>
</organism>
<keyword evidence="1" id="KW-0812">Transmembrane</keyword>
<reference evidence="2 3" key="2">
    <citation type="journal article" date="2012" name="Proc. Natl. Acad. Sci. U.S.A.">
        <title>Antigenic diversity is generated by distinct evolutionary mechanisms in African trypanosome species.</title>
        <authorList>
            <person name="Jackson A.P."/>
            <person name="Berry A."/>
            <person name="Aslett M."/>
            <person name="Allison H.C."/>
            <person name="Burton P."/>
            <person name="Vavrova-Anderson J."/>
            <person name="Brown R."/>
            <person name="Browne H."/>
            <person name="Corton N."/>
            <person name="Hauser H."/>
            <person name="Gamble J."/>
            <person name="Gilderthorp R."/>
            <person name="Marcello L."/>
            <person name="McQuillan J."/>
            <person name="Otto T.D."/>
            <person name="Quail M.A."/>
            <person name="Sanders M.J."/>
            <person name="van Tonder A."/>
            <person name="Ginger M.L."/>
            <person name="Field M.C."/>
            <person name="Barry J.D."/>
            <person name="Hertz-Fowler C."/>
            <person name="Berriman M."/>
        </authorList>
    </citation>
    <scope>NUCLEOTIDE SEQUENCE [LARGE SCALE GENOMIC DNA]</scope>
    <source>
        <strain evidence="2 3">IL3000</strain>
    </source>
</reference>
<reference evidence="3" key="1">
    <citation type="submission" date="2011-07" db="EMBL/GenBank/DDBJ databases">
        <title>Divergent evolution of antigenic variation in African trypanosomes.</title>
        <authorList>
            <person name="Jackson A.P."/>
            <person name="Berry A."/>
            <person name="Allison H.C."/>
            <person name="Burton P."/>
            <person name="Anderson J."/>
            <person name="Aslett M."/>
            <person name="Brown R."/>
            <person name="Corton N."/>
            <person name="Harris D."/>
            <person name="Hauser H."/>
            <person name="Gamble J."/>
            <person name="Gilderthorp R."/>
            <person name="McQuillan J."/>
            <person name="Quail M.A."/>
            <person name="Sanders M."/>
            <person name="Van Tonder A."/>
            <person name="Ginger M.L."/>
            <person name="Donelson J.E."/>
            <person name="Field M.C."/>
            <person name="Barry J.D."/>
            <person name="Berriman M."/>
            <person name="Hertz-Fowler C."/>
        </authorList>
    </citation>
    <scope>NUCLEOTIDE SEQUENCE [LARGE SCALE GENOMIC DNA]</scope>
    <source>
        <strain evidence="3">IL3000</strain>
    </source>
</reference>
<protein>
    <submittedName>
        <fullName evidence="2">Uncharacterized protein</fullName>
    </submittedName>
</protein>
<evidence type="ECO:0000313" key="3">
    <source>
        <dbReference type="Proteomes" id="UP000000702"/>
    </source>
</evidence>
<dbReference type="AlphaFoldDB" id="F9WC92"/>
<comment type="caution">
    <text evidence="2">The sequence shown here is derived from an EMBL/GenBank/DDBJ whole genome shotgun (WGS) entry which is preliminary data.</text>
</comment>
<dbReference type="Proteomes" id="UP000000702">
    <property type="component" value="Unassembled WGS sequence"/>
</dbReference>
<evidence type="ECO:0000256" key="1">
    <source>
        <dbReference type="SAM" id="Phobius"/>
    </source>
</evidence>
<sequence>MKAKEGEREAKKEMYMKIYFAPRSTTLSASILFLTYYFPRQWWASLPSVFEVIQQGSTRQIGNRRHTHQVLTAPVSMNHLSPESVAYLLTGRGDAKSKEGKNNNNNKETLLIGRHSFLYLPPLSAINEPRQTRYILY</sequence>
<dbReference type="EMBL" id="CAEQ01001686">
    <property type="protein sequence ID" value="CCD14885.1"/>
    <property type="molecule type" value="Genomic_DNA"/>
</dbReference>
<evidence type="ECO:0000313" key="2">
    <source>
        <dbReference type="EMBL" id="CCD14885.1"/>
    </source>
</evidence>
<feature type="transmembrane region" description="Helical" evidence="1">
    <location>
        <begin position="20"/>
        <end position="38"/>
    </location>
</feature>
<gene>
    <name evidence="2" type="ORF">TCIL3000_0_54570</name>
</gene>